<dbReference type="RefSeq" id="WP_230548947.1">
    <property type="nucleotide sequence ID" value="NZ_JAJISD010000001.1"/>
</dbReference>
<evidence type="ECO:0000256" key="3">
    <source>
        <dbReference type="ARBA" id="ARBA00022729"/>
    </source>
</evidence>
<evidence type="ECO:0000256" key="2">
    <source>
        <dbReference type="ARBA" id="ARBA00022525"/>
    </source>
</evidence>
<dbReference type="InterPro" id="IPR005468">
    <property type="entry name" value="Avidin/str"/>
</dbReference>
<dbReference type="EMBL" id="JAJISD010000001">
    <property type="protein sequence ID" value="MCC8427724.1"/>
    <property type="molecule type" value="Genomic_DNA"/>
</dbReference>
<comment type="subcellular location">
    <subcellularLocation>
        <location evidence="1">Secreted</location>
    </subcellularLocation>
</comment>
<evidence type="ECO:0000313" key="5">
    <source>
        <dbReference type="EMBL" id="MCC8427724.1"/>
    </source>
</evidence>
<dbReference type="InterPro" id="IPR036896">
    <property type="entry name" value="Avidin-like_sf"/>
</dbReference>
<keyword evidence="6" id="KW-1185">Reference proteome</keyword>
<feature type="chain" id="PRO_5047055060" evidence="4">
    <location>
        <begin position="27"/>
        <end position="137"/>
    </location>
</feature>
<protein>
    <submittedName>
        <fullName evidence="5">Avidin/streptavidin family protein</fullName>
    </submittedName>
</protein>
<reference evidence="5 6" key="1">
    <citation type="submission" date="2021-11" db="EMBL/GenBank/DDBJ databases">
        <authorList>
            <person name="Lee D.-H."/>
            <person name="Kim S.-B."/>
        </authorList>
    </citation>
    <scope>NUCLEOTIDE SEQUENCE [LARGE SCALE GENOMIC DNA]</scope>
    <source>
        <strain evidence="5 6">KCTC 52223</strain>
    </source>
</reference>
<comment type="caution">
    <text evidence="5">The sequence shown here is derived from an EMBL/GenBank/DDBJ whole genome shotgun (WGS) entry which is preliminary data.</text>
</comment>
<dbReference type="SUPFAM" id="SSF50876">
    <property type="entry name" value="Avidin/streptavidin"/>
    <property type="match status" value="1"/>
</dbReference>
<evidence type="ECO:0000256" key="4">
    <source>
        <dbReference type="SAM" id="SignalP"/>
    </source>
</evidence>
<evidence type="ECO:0000256" key="1">
    <source>
        <dbReference type="ARBA" id="ARBA00004613"/>
    </source>
</evidence>
<dbReference type="Pfam" id="PF01382">
    <property type="entry name" value="Avidin"/>
    <property type="match status" value="1"/>
</dbReference>
<keyword evidence="2" id="KW-0964">Secreted</keyword>
<sequence length="137" mass="14431">MSRRVSSILGLGLSLAAAAVVPRAGAQSPSVVGTWANDHGSVLVVASVGPDGSLSGTYANNAPGYKCAGIAFPLLGWMDGPRISYTVRWKNASIDCASITSWTGYLNDGRLGVEWVLTYEENGATRVRIGSDSYHRQ</sequence>
<proteinExistence type="predicted"/>
<keyword evidence="3 4" id="KW-0732">Signal</keyword>
<dbReference type="Gene3D" id="2.40.128.30">
    <property type="entry name" value="Avidin-like"/>
    <property type="match status" value="1"/>
</dbReference>
<dbReference type="PROSITE" id="PS51326">
    <property type="entry name" value="AVIDIN_2"/>
    <property type="match status" value="1"/>
</dbReference>
<dbReference type="Proteomes" id="UP001198862">
    <property type="component" value="Unassembled WGS sequence"/>
</dbReference>
<feature type="signal peptide" evidence="4">
    <location>
        <begin position="1"/>
        <end position="26"/>
    </location>
</feature>
<evidence type="ECO:0000313" key="6">
    <source>
        <dbReference type="Proteomes" id="UP001198862"/>
    </source>
</evidence>
<accession>A0ABS8KNV9</accession>
<name>A0ABS8KNV9_9HYPH</name>
<gene>
    <name evidence="5" type="ORF">LJ725_02020</name>
</gene>
<organism evidence="5 6">
    <name type="scientific">Reyranella aquatilis</name>
    <dbReference type="NCBI Taxonomy" id="2035356"/>
    <lineage>
        <taxon>Bacteria</taxon>
        <taxon>Pseudomonadati</taxon>
        <taxon>Pseudomonadota</taxon>
        <taxon>Alphaproteobacteria</taxon>
        <taxon>Hyphomicrobiales</taxon>
        <taxon>Reyranellaceae</taxon>
        <taxon>Reyranella</taxon>
    </lineage>
</organism>